<accession>A0A6N9H5R3</accession>
<protein>
    <submittedName>
        <fullName evidence="2">Uncharacterized protein</fullName>
    </submittedName>
</protein>
<keyword evidence="3" id="KW-1185">Reference proteome</keyword>
<comment type="caution">
    <text evidence="2">The sequence shown here is derived from an EMBL/GenBank/DDBJ whole genome shotgun (WGS) entry which is preliminary data.</text>
</comment>
<evidence type="ECO:0000256" key="1">
    <source>
        <dbReference type="SAM" id="MobiDB-lite"/>
    </source>
</evidence>
<proteinExistence type="predicted"/>
<organism evidence="2 3">
    <name type="scientific">Brevibacterium rongguiense</name>
    <dbReference type="NCBI Taxonomy" id="2695267"/>
    <lineage>
        <taxon>Bacteria</taxon>
        <taxon>Bacillati</taxon>
        <taxon>Actinomycetota</taxon>
        <taxon>Actinomycetes</taxon>
        <taxon>Micrococcales</taxon>
        <taxon>Brevibacteriaceae</taxon>
        <taxon>Brevibacterium</taxon>
    </lineage>
</organism>
<sequence length="145" mass="15148">MARRTAEQPPAQPRPLTERETAVLLAMIEHATEDEPTLDDAEPSTVTPAQRERWRAAVGGLVVTETCGCGTCPTITLAPEDEASGTSAAEAGMPGANGGGSPLMASSEGGVLLLFADERTPRMLEFAPVQGGVFDEFPPPAQIVF</sequence>
<dbReference type="EMBL" id="WWEQ01000007">
    <property type="protein sequence ID" value="MYM18962.1"/>
    <property type="molecule type" value="Genomic_DNA"/>
</dbReference>
<feature type="region of interest" description="Disordered" evidence="1">
    <location>
        <begin position="32"/>
        <end position="51"/>
    </location>
</feature>
<reference evidence="2 3" key="1">
    <citation type="submission" date="2020-01" db="EMBL/GenBank/DDBJ databases">
        <authorList>
            <person name="Deng T."/>
        </authorList>
    </citation>
    <scope>NUCLEOTIDE SEQUENCE [LARGE SCALE GENOMIC DNA]</scope>
    <source>
        <strain evidence="2 3">5221</strain>
    </source>
</reference>
<feature type="compositionally biased region" description="Acidic residues" evidence="1">
    <location>
        <begin position="32"/>
        <end position="42"/>
    </location>
</feature>
<name>A0A6N9H5R3_9MICO</name>
<evidence type="ECO:0000313" key="2">
    <source>
        <dbReference type="EMBL" id="MYM18962.1"/>
    </source>
</evidence>
<evidence type="ECO:0000313" key="3">
    <source>
        <dbReference type="Proteomes" id="UP000469215"/>
    </source>
</evidence>
<dbReference type="RefSeq" id="WP_160952395.1">
    <property type="nucleotide sequence ID" value="NZ_WWEQ01000007.1"/>
</dbReference>
<dbReference type="Proteomes" id="UP000469215">
    <property type="component" value="Unassembled WGS sequence"/>
</dbReference>
<gene>
    <name evidence="2" type="ORF">GSY69_02945</name>
</gene>
<dbReference type="AlphaFoldDB" id="A0A6N9H5R3"/>
<feature type="region of interest" description="Disordered" evidence="1">
    <location>
        <begin position="1"/>
        <end position="20"/>
    </location>
</feature>